<dbReference type="SMART" id="SM00248">
    <property type="entry name" value="ANK"/>
    <property type="match status" value="7"/>
</dbReference>
<dbReference type="PANTHER" id="PTHR46224">
    <property type="entry name" value="ANKYRIN REPEAT FAMILY PROTEIN"/>
    <property type="match status" value="1"/>
</dbReference>
<dbReference type="Pfam" id="PF12796">
    <property type="entry name" value="Ank_2"/>
    <property type="match status" value="2"/>
</dbReference>
<dbReference type="OrthoDB" id="548600at2759"/>
<dbReference type="SUPFAM" id="SSF48403">
    <property type="entry name" value="Ankyrin repeat"/>
    <property type="match status" value="1"/>
</dbReference>
<feature type="repeat" description="TPR" evidence="2">
    <location>
        <begin position="385"/>
        <end position="418"/>
    </location>
</feature>
<dbReference type="PROSITE" id="PS50005">
    <property type="entry name" value="TPR"/>
    <property type="match status" value="1"/>
</dbReference>
<dbReference type="STRING" id="3469.A0A4Y7IE85"/>
<evidence type="ECO:0000256" key="1">
    <source>
        <dbReference type="PROSITE-ProRule" id="PRU00023"/>
    </source>
</evidence>
<dbReference type="PANTHER" id="PTHR46224:SF67">
    <property type="entry name" value="HSP70-HSP90 ORGANIZING PROTEIN 3-LIKE"/>
    <property type="match status" value="1"/>
</dbReference>
<gene>
    <name evidence="3" type="ORF">C5167_040173</name>
</gene>
<accession>A0A4Y7IE85</accession>
<feature type="repeat" description="ANK" evidence="1">
    <location>
        <begin position="82"/>
        <end position="114"/>
    </location>
</feature>
<keyword evidence="2" id="KW-0802">TPR repeat</keyword>
<dbReference type="Gene3D" id="1.25.40.10">
    <property type="entry name" value="Tetratricopeptide repeat domain"/>
    <property type="match status" value="1"/>
</dbReference>
<evidence type="ECO:0000256" key="2">
    <source>
        <dbReference type="PROSITE-ProRule" id="PRU00339"/>
    </source>
</evidence>
<dbReference type="PRINTS" id="PR01415">
    <property type="entry name" value="ANKYRIN"/>
</dbReference>
<keyword evidence="1" id="KW-0040">ANK repeat</keyword>
<dbReference type="Pfam" id="PF00515">
    <property type="entry name" value="TPR_1"/>
    <property type="match status" value="1"/>
</dbReference>
<dbReference type="InterPro" id="IPR036770">
    <property type="entry name" value="Ankyrin_rpt-contain_sf"/>
</dbReference>
<dbReference type="EMBL" id="CM010715">
    <property type="protein sequence ID" value="RZC47227.1"/>
    <property type="molecule type" value="Genomic_DNA"/>
</dbReference>
<dbReference type="PROSITE" id="PS50088">
    <property type="entry name" value="ANK_REPEAT"/>
    <property type="match status" value="4"/>
</dbReference>
<reference evidence="3 4" key="1">
    <citation type="journal article" date="2018" name="Science">
        <title>The opium poppy genome and morphinan production.</title>
        <authorList>
            <person name="Guo L."/>
            <person name="Winzer T."/>
            <person name="Yang X."/>
            <person name="Li Y."/>
            <person name="Ning Z."/>
            <person name="He Z."/>
            <person name="Teodor R."/>
            <person name="Lu Y."/>
            <person name="Bowser T.A."/>
            <person name="Graham I.A."/>
            <person name="Ye K."/>
        </authorList>
    </citation>
    <scope>NUCLEOTIDE SEQUENCE [LARGE SCALE GENOMIC DNA]</scope>
    <source>
        <strain evidence="4">cv. HN1</strain>
        <tissue evidence="3">Leaves</tissue>
    </source>
</reference>
<proteinExistence type="predicted"/>
<dbReference type="InterPro" id="IPR019734">
    <property type="entry name" value="TPR_rpt"/>
</dbReference>
<dbReference type="InterPro" id="IPR011990">
    <property type="entry name" value="TPR-like_helical_dom_sf"/>
</dbReference>
<dbReference type="Gene3D" id="1.25.40.20">
    <property type="entry name" value="Ankyrin repeat-containing domain"/>
    <property type="match status" value="3"/>
</dbReference>
<dbReference type="Gramene" id="RZC47227">
    <property type="protein sequence ID" value="RZC47227"/>
    <property type="gene ID" value="C5167_040173"/>
</dbReference>
<dbReference type="OMA" id="CICERPE"/>
<dbReference type="InterPro" id="IPR051616">
    <property type="entry name" value="Cul2-RING_E3_ligase_SR"/>
</dbReference>
<dbReference type="SUPFAM" id="SSF48452">
    <property type="entry name" value="TPR-like"/>
    <property type="match status" value="1"/>
</dbReference>
<protein>
    <submittedName>
        <fullName evidence="3">Uncharacterized protein</fullName>
    </submittedName>
</protein>
<dbReference type="AlphaFoldDB" id="A0A4Y7IE85"/>
<feature type="repeat" description="ANK" evidence="1">
    <location>
        <begin position="225"/>
        <end position="257"/>
    </location>
</feature>
<evidence type="ECO:0000313" key="4">
    <source>
        <dbReference type="Proteomes" id="UP000316621"/>
    </source>
</evidence>
<keyword evidence="4" id="KW-1185">Reference proteome</keyword>
<evidence type="ECO:0000313" key="3">
    <source>
        <dbReference type="EMBL" id="RZC47227.1"/>
    </source>
</evidence>
<feature type="repeat" description="ANK" evidence="1">
    <location>
        <begin position="115"/>
        <end position="147"/>
    </location>
</feature>
<dbReference type="InterPro" id="IPR002110">
    <property type="entry name" value="Ankyrin_rpt"/>
</dbReference>
<dbReference type="Proteomes" id="UP000316621">
    <property type="component" value="Chromosome 1"/>
</dbReference>
<dbReference type="SMART" id="SM00028">
    <property type="entry name" value="TPR"/>
    <property type="match status" value="2"/>
</dbReference>
<feature type="repeat" description="ANK" evidence="1">
    <location>
        <begin position="147"/>
        <end position="179"/>
    </location>
</feature>
<organism evidence="3 4">
    <name type="scientific">Papaver somniferum</name>
    <name type="common">Opium poppy</name>
    <dbReference type="NCBI Taxonomy" id="3469"/>
    <lineage>
        <taxon>Eukaryota</taxon>
        <taxon>Viridiplantae</taxon>
        <taxon>Streptophyta</taxon>
        <taxon>Embryophyta</taxon>
        <taxon>Tracheophyta</taxon>
        <taxon>Spermatophyta</taxon>
        <taxon>Magnoliopsida</taxon>
        <taxon>Ranunculales</taxon>
        <taxon>Papaveraceae</taxon>
        <taxon>Papaveroideae</taxon>
        <taxon>Papaver</taxon>
    </lineage>
</organism>
<name>A0A4Y7IE85_PAPSO</name>
<sequence>MEAPAPHCELLNAAYKGELNRFKRSALNHAKGEGIGVKEAIEKLKLEDGRGCLHFAAAGGSLQVCKYLLEKLKLDVDSRDGEGSTPLYHACAEGHFDMVRYLLEKGANPDASNDTNRTPLHQAAKSGDARIITLLLSRGVRVDVVSNSGNALQFAAALGHPDAVKLLLDHGADPNCDNSQGMLRPLFAAMFTKSGECIGSLKEEKKKECMELLLQAGADPNVPSYGKTPLIFAAMEGSVEEITRLLEAGADPNYKSNEGMTALEVAAIDCNYQIVGILFPVTSRIPTYPDWSIPGLMRHVNSDANKVQRDVHKKEKFNQAKSKGRDAFQGEKYLTAAIWLREAHISFPEDAAILSNMSACYARLGDGINALDFATKCICERPEWPKAYYRKGVALNIQKRYDDAADAFLEGLTLDPGNKELKDAYMEATEARLNSLQV</sequence>
<dbReference type="PROSITE" id="PS50297">
    <property type="entry name" value="ANK_REP_REGION"/>
    <property type="match status" value="4"/>
</dbReference>
<dbReference type="Pfam" id="PF00023">
    <property type="entry name" value="Ank"/>
    <property type="match status" value="2"/>
</dbReference>